<dbReference type="EMBL" id="JNGW01000129">
    <property type="protein sequence ID" value="KDR50974.1"/>
    <property type="molecule type" value="Genomic_DNA"/>
</dbReference>
<keyword evidence="2 3" id="KW-0378">Hydrolase</keyword>
<sequence>MCHFVNPQAQSFTKATAQNFQICTAIGLAAHYLRLYYLLLKKEKMSLQASKEIEVRFSEVDSMNVVWHGSYALYFEDAREAFGAKYGLEYLTIADNGYYAPLVELTFKYRQPIVYGMKCRIDIFYVPTEAAKIVFDYEIRRTEDNALMATGHSVQAFMNKQYQLEWYRPPFYQEWQERWKVSSKEVSGKE</sequence>
<dbReference type="AlphaFoldDB" id="A0A069QG06"/>
<dbReference type="InterPro" id="IPR029069">
    <property type="entry name" value="HotDog_dom_sf"/>
</dbReference>
<dbReference type="Pfam" id="PF13279">
    <property type="entry name" value="4HBT_2"/>
    <property type="match status" value="1"/>
</dbReference>
<dbReference type="eggNOG" id="COG0824">
    <property type="taxonomic scope" value="Bacteria"/>
</dbReference>
<dbReference type="InterPro" id="IPR050563">
    <property type="entry name" value="4-hydroxybenzoyl-CoA_TE"/>
</dbReference>
<evidence type="ECO:0000313" key="3">
    <source>
        <dbReference type="EMBL" id="KDR50974.1"/>
    </source>
</evidence>
<keyword evidence="4" id="KW-1185">Reference proteome</keyword>
<name>A0A069QG06_HOYLO</name>
<dbReference type="PANTHER" id="PTHR31793">
    <property type="entry name" value="4-HYDROXYBENZOYL-COA THIOESTERASE FAMILY MEMBER"/>
    <property type="match status" value="1"/>
</dbReference>
<dbReference type="PATRIC" id="fig|1122985.7.peg.3100"/>
<dbReference type="Proteomes" id="UP000027442">
    <property type="component" value="Unassembled WGS sequence"/>
</dbReference>
<dbReference type="CDD" id="cd00586">
    <property type="entry name" value="4HBT"/>
    <property type="match status" value="1"/>
</dbReference>
<comment type="similarity">
    <text evidence="1">Belongs to the 4-hydroxybenzoyl-CoA thioesterase family.</text>
</comment>
<evidence type="ECO:0000256" key="2">
    <source>
        <dbReference type="ARBA" id="ARBA00022801"/>
    </source>
</evidence>
<evidence type="ECO:0000313" key="4">
    <source>
        <dbReference type="Proteomes" id="UP000027442"/>
    </source>
</evidence>
<accession>A0A069QG06</accession>
<evidence type="ECO:0000256" key="1">
    <source>
        <dbReference type="ARBA" id="ARBA00005953"/>
    </source>
</evidence>
<reference evidence="3 4" key="1">
    <citation type="submission" date="2013-08" db="EMBL/GenBank/DDBJ databases">
        <authorList>
            <person name="Weinstock G."/>
            <person name="Sodergren E."/>
            <person name="Wylie T."/>
            <person name="Fulton L."/>
            <person name="Fulton R."/>
            <person name="Fronick C."/>
            <person name="O'Laughlin M."/>
            <person name="Godfrey J."/>
            <person name="Miner T."/>
            <person name="Herter B."/>
            <person name="Appelbaum E."/>
            <person name="Cordes M."/>
            <person name="Lek S."/>
            <person name="Wollam A."/>
            <person name="Pepin K.H."/>
            <person name="Palsikar V.B."/>
            <person name="Mitreva M."/>
            <person name="Wilson R.K."/>
        </authorList>
    </citation>
    <scope>NUCLEOTIDE SEQUENCE [LARGE SCALE GENOMIC DNA]</scope>
    <source>
        <strain evidence="3 4">ATCC 15930</strain>
    </source>
</reference>
<organism evidence="3 4">
    <name type="scientific">Hoylesella loescheii DSM 19665 = JCM 12249 = ATCC 15930</name>
    <dbReference type="NCBI Taxonomy" id="1122985"/>
    <lineage>
        <taxon>Bacteria</taxon>
        <taxon>Pseudomonadati</taxon>
        <taxon>Bacteroidota</taxon>
        <taxon>Bacteroidia</taxon>
        <taxon>Bacteroidales</taxon>
        <taxon>Prevotellaceae</taxon>
        <taxon>Hoylesella</taxon>
    </lineage>
</organism>
<dbReference type="SUPFAM" id="SSF54637">
    <property type="entry name" value="Thioesterase/thiol ester dehydrase-isomerase"/>
    <property type="match status" value="1"/>
</dbReference>
<dbReference type="Gene3D" id="3.10.129.10">
    <property type="entry name" value="Hotdog Thioesterase"/>
    <property type="match status" value="1"/>
</dbReference>
<comment type="caution">
    <text evidence="3">The sequence shown here is derived from an EMBL/GenBank/DDBJ whole genome shotgun (WGS) entry which is preliminary data.</text>
</comment>
<dbReference type="GO" id="GO:0047617">
    <property type="term" value="F:fatty acyl-CoA hydrolase activity"/>
    <property type="evidence" value="ECO:0007669"/>
    <property type="project" value="TreeGrafter"/>
</dbReference>
<proteinExistence type="inferred from homology"/>
<protein>
    <submittedName>
        <fullName evidence="3">Acyl-CoA thioester hydrolase, YbgC/YbaW family</fullName>
    </submittedName>
</protein>
<dbReference type="HOGENOM" id="CLU_101141_3_0_10"/>
<dbReference type="PANTHER" id="PTHR31793:SF27">
    <property type="entry name" value="NOVEL THIOESTERASE SUPERFAMILY DOMAIN AND SAPOSIN A-TYPE DOMAIN CONTAINING PROTEIN (0610012H03RIK)"/>
    <property type="match status" value="1"/>
</dbReference>
<gene>
    <name evidence="3" type="ORF">HMPREF1991_02998</name>
</gene>